<dbReference type="Pfam" id="PF10049">
    <property type="entry name" value="DUF2283"/>
    <property type="match status" value="1"/>
</dbReference>
<evidence type="ECO:0008006" key="3">
    <source>
        <dbReference type="Google" id="ProtNLM"/>
    </source>
</evidence>
<protein>
    <recommendedName>
        <fullName evidence="3">DUF2283 domain-containing protein</fullName>
    </recommendedName>
</protein>
<gene>
    <name evidence="1" type="ordered locus">Rmar_2138</name>
</gene>
<dbReference type="Proteomes" id="UP000002221">
    <property type="component" value="Chromosome"/>
</dbReference>
<dbReference type="STRING" id="518766.Rmar_2138"/>
<dbReference type="AlphaFoldDB" id="D0MDA5"/>
<keyword evidence="2" id="KW-1185">Reference proteome</keyword>
<dbReference type="OrthoDB" id="9799670at2"/>
<reference evidence="1 2" key="1">
    <citation type="journal article" date="2009" name="Stand. Genomic Sci.">
        <title>Complete genome sequence of Rhodothermus marinus type strain (R-10).</title>
        <authorList>
            <person name="Nolan M."/>
            <person name="Tindall B.J."/>
            <person name="Pomrenke H."/>
            <person name="Lapidus A."/>
            <person name="Copeland A."/>
            <person name="Glavina Del Rio T."/>
            <person name="Lucas S."/>
            <person name="Chen F."/>
            <person name="Tice H."/>
            <person name="Cheng J.F."/>
            <person name="Saunders E."/>
            <person name="Han C."/>
            <person name="Bruce D."/>
            <person name="Goodwin L."/>
            <person name="Chain P."/>
            <person name="Pitluck S."/>
            <person name="Ovchinikova G."/>
            <person name="Pati A."/>
            <person name="Ivanova N."/>
            <person name="Mavromatis K."/>
            <person name="Chen A."/>
            <person name="Palaniappan K."/>
            <person name="Land M."/>
            <person name="Hauser L."/>
            <person name="Chang Y.J."/>
            <person name="Jeffries C.D."/>
            <person name="Brettin T."/>
            <person name="Goker M."/>
            <person name="Bristow J."/>
            <person name="Eisen J.A."/>
            <person name="Markowitz V."/>
            <person name="Hugenholtz P."/>
            <person name="Kyrpides N.C."/>
            <person name="Klenk H.P."/>
            <person name="Detter J.C."/>
        </authorList>
    </citation>
    <scope>NUCLEOTIDE SEQUENCE [LARGE SCALE GENOMIC DNA]</scope>
    <source>
        <strain evidence="2">ATCC 43812 / DSM 4252 / R-10</strain>
    </source>
</reference>
<name>D0MDA5_RHOM4</name>
<dbReference type="InterPro" id="IPR019270">
    <property type="entry name" value="DUF2283"/>
</dbReference>
<dbReference type="RefSeq" id="WP_012844628.1">
    <property type="nucleotide sequence ID" value="NC_013501.1"/>
</dbReference>
<dbReference type="EMBL" id="CP001807">
    <property type="protein sequence ID" value="ACY49017.1"/>
    <property type="molecule type" value="Genomic_DNA"/>
</dbReference>
<evidence type="ECO:0000313" key="2">
    <source>
        <dbReference type="Proteomes" id="UP000002221"/>
    </source>
</evidence>
<dbReference type="eggNOG" id="COG5428">
    <property type="taxonomic scope" value="Bacteria"/>
</dbReference>
<sequence length="64" mass="6967">MNIIYDIQTDTLTIVFTEAPVAESDEAAPGVILDFDAAGNLVALELLDAFRRVTHPQQVTLIIP</sequence>
<dbReference type="KEGG" id="rmr:Rmar_2138"/>
<proteinExistence type="predicted"/>
<organism evidence="1 2">
    <name type="scientific">Rhodothermus marinus (strain ATCC 43812 / DSM 4252 / R-10)</name>
    <name type="common">Rhodothermus obamensis</name>
    <dbReference type="NCBI Taxonomy" id="518766"/>
    <lineage>
        <taxon>Bacteria</taxon>
        <taxon>Pseudomonadati</taxon>
        <taxon>Rhodothermota</taxon>
        <taxon>Rhodothermia</taxon>
        <taxon>Rhodothermales</taxon>
        <taxon>Rhodothermaceae</taxon>
        <taxon>Rhodothermus</taxon>
    </lineage>
</organism>
<accession>D0MDA5</accession>
<evidence type="ECO:0000313" key="1">
    <source>
        <dbReference type="EMBL" id="ACY49017.1"/>
    </source>
</evidence>
<dbReference type="HOGENOM" id="CLU_166740_1_1_10"/>